<keyword evidence="21" id="KW-1185">Reference proteome</keyword>
<evidence type="ECO:0000256" key="4">
    <source>
        <dbReference type="ARBA" id="ARBA00004922"/>
    </source>
</evidence>
<dbReference type="Pfam" id="PF08409">
    <property type="entry name" value="TMTC_DUF1736"/>
    <property type="match status" value="1"/>
</dbReference>
<keyword evidence="13 17" id="KW-0472">Membrane</keyword>
<evidence type="ECO:0000256" key="3">
    <source>
        <dbReference type="ARBA" id="ARBA00004240"/>
    </source>
</evidence>
<sequence length="522" mass="58750">MQHTLIAASGASLVALRWWAMGFASPIFQPEDNPAAFINSTLQRAINYQYIYTLNSWLMVNPHWLCFDWSMGCIPLINEITDPRVLAPLLFWLITGLLIWRALHPTHKGCHLSRDQRVIMLSLAWVIIPFLPASNLFFTVGFVIAERMLYLPSLGCATLVALGFRRLLSAASASQFLRLVLYGCLSWMLGMYSLKTWERSGEWVSENRLFLSGLRVCPLNAKVHYNIAKTAADSGDGDTAILHYQMALRLNPMYEQAMNNLANLLKDRGHLDMAHSLLLDATRIRPRFAAAWMNLGIVQASLGQYAEAEASYKAALALRARYPDCFYNLGNLTSRRDCMTETPAIDWVGSAWEPGNLSPPMRCEAISRAHLREARGEQGGYIERGEKEAAYYAWRNATALKPTHAVAWTNLLILLDNNGDLEGAVLVGQEALRHLPDDPGIHFNLGNTLGKKGDFLQSEKHFLLAIKHRPSAPNYYANLGVLYHRWKRYGDAEQAYKKALVLNPGFRSAQENLDKLYRVIAP</sequence>
<dbReference type="PANTHER" id="PTHR44227">
    <property type="match status" value="1"/>
</dbReference>
<evidence type="ECO:0000313" key="21">
    <source>
        <dbReference type="Proteomes" id="UP000677054"/>
    </source>
</evidence>
<evidence type="ECO:0000256" key="9">
    <source>
        <dbReference type="ARBA" id="ARBA00022737"/>
    </source>
</evidence>
<dbReference type="UniPathway" id="UPA00378"/>
<dbReference type="EC" id="2.4.1.109" evidence="6"/>
<evidence type="ECO:0000256" key="14">
    <source>
        <dbReference type="ARBA" id="ARBA00045085"/>
    </source>
</evidence>
<evidence type="ECO:0000256" key="17">
    <source>
        <dbReference type="SAM" id="Phobius"/>
    </source>
</evidence>
<comment type="function">
    <text evidence="1">Transfers mannosyl residues to the hydroxyl group of serine or threonine residues.</text>
</comment>
<evidence type="ECO:0000256" key="18">
    <source>
        <dbReference type="SAM" id="SignalP"/>
    </source>
</evidence>
<evidence type="ECO:0000256" key="15">
    <source>
        <dbReference type="ARBA" id="ARBA00045102"/>
    </source>
</evidence>
<dbReference type="GO" id="GO:0005783">
    <property type="term" value="C:endoplasmic reticulum"/>
    <property type="evidence" value="ECO:0007669"/>
    <property type="project" value="UniProtKB-SubCell"/>
</dbReference>
<dbReference type="Pfam" id="PF13432">
    <property type="entry name" value="TPR_16"/>
    <property type="match status" value="1"/>
</dbReference>
<evidence type="ECO:0000256" key="11">
    <source>
        <dbReference type="ARBA" id="ARBA00022824"/>
    </source>
</evidence>
<dbReference type="EMBL" id="CAJPEV010001029">
    <property type="protein sequence ID" value="CAG0890272.1"/>
    <property type="molecule type" value="Genomic_DNA"/>
</dbReference>
<comment type="catalytic activity">
    <reaction evidence="15">
        <text>a di-trans,poly-cis-dolichyl beta-D-mannosyl phosphate + L-seryl-[protein] = 3-O-(alpha-D-mannosyl)-L-seryl-[protein] + a di-trans,poly-cis-dolichyl phosphate + H(+)</text>
        <dbReference type="Rhea" id="RHEA:17377"/>
        <dbReference type="Rhea" id="RHEA-COMP:9863"/>
        <dbReference type="Rhea" id="RHEA-COMP:13546"/>
        <dbReference type="Rhea" id="RHEA-COMP:19498"/>
        <dbReference type="Rhea" id="RHEA-COMP:19501"/>
        <dbReference type="ChEBI" id="CHEBI:15378"/>
        <dbReference type="ChEBI" id="CHEBI:29999"/>
        <dbReference type="ChEBI" id="CHEBI:57683"/>
        <dbReference type="ChEBI" id="CHEBI:58211"/>
        <dbReference type="ChEBI" id="CHEBI:137321"/>
        <dbReference type="EC" id="2.4.1.109"/>
    </reaction>
</comment>
<comment type="pathway">
    <text evidence="4">Protein modification; protein glycosylation.</text>
</comment>
<dbReference type="Gene3D" id="1.25.40.10">
    <property type="entry name" value="Tetratricopeptide repeat domain"/>
    <property type="match status" value="2"/>
</dbReference>
<organism evidence="20">
    <name type="scientific">Darwinula stevensoni</name>
    <dbReference type="NCBI Taxonomy" id="69355"/>
    <lineage>
        <taxon>Eukaryota</taxon>
        <taxon>Metazoa</taxon>
        <taxon>Ecdysozoa</taxon>
        <taxon>Arthropoda</taxon>
        <taxon>Crustacea</taxon>
        <taxon>Oligostraca</taxon>
        <taxon>Ostracoda</taxon>
        <taxon>Podocopa</taxon>
        <taxon>Podocopida</taxon>
        <taxon>Darwinulocopina</taxon>
        <taxon>Darwinuloidea</taxon>
        <taxon>Darwinulidae</taxon>
        <taxon>Darwinula</taxon>
    </lineage>
</organism>
<keyword evidence="7" id="KW-0808">Transferase</keyword>
<feature type="repeat" description="TPR" evidence="16">
    <location>
        <begin position="473"/>
        <end position="506"/>
    </location>
</feature>
<dbReference type="OrthoDB" id="19588at2759"/>
<evidence type="ECO:0000256" key="2">
    <source>
        <dbReference type="ARBA" id="ARBA00004141"/>
    </source>
</evidence>
<feature type="chain" id="PRO_5036209679" description="dolichyl-phosphate-mannose--protein mannosyltransferase" evidence="18">
    <location>
        <begin position="25"/>
        <end position="522"/>
    </location>
</feature>
<keyword evidence="8 17" id="KW-0812">Transmembrane</keyword>
<evidence type="ECO:0000313" key="20">
    <source>
        <dbReference type="EMBL" id="CAD7246075.1"/>
    </source>
</evidence>
<dbReference type="PANTHER" id="PTHR44227:SF3">
    <property type="entry name" value="PROTEIN O-MANNOSYL-TRANSFERASE TMTC4"/>
    <property type="match status" value="1"/>
</dbReference>
<keyword evidence="12 17" id="KW-1133">Transmembrane helix</keyword>
<dbReference type="SMART" id="SM00028">
    <property type="entry name" value="TPR"/>
    <property type="match status" value="6"/>
</dbReference>
<comment type="subcellular location">
    <subcellularLocation>
        <location evidence="3">Endoplasmic reticulum</location>
    </subcellularLocation>
    <subcellularLocation>
        <location evidence="2">Membrane</location>
        <topology evidence="2">Multi-pass membrane protein</topology>
    </subcellularLocation>
</comment>
<evidence type="ECO:0000256" key="8">
    <source>
        <dbReference type="ARBA" id="ARBA00022692"/>
    </source>
</evidence>
<dbReference type="SUPFAM" id="SSF48452">
    <property type="entry name" value="TPR-like"/>
    <property type="match status" value="2"/>
</dbReference>
<evidence type="ECO:0000256" key="16">
    <source>
        <dbReference type="PROSITE-ProRule" id="PRU00339"/>
    </source>
</evidence>
<evidence type="ECO:0000259" key="19">
    <source>
        <dbReference type="Pfam" id="PF08409"/>
    </source>
</evidence>
<evidence type="ECO:0000256" key="10">
    <source>
        <dbReference type="ARBA" id="ARBA00022803"/>
    </source>
</evidence>
<reference evidence="20" key="1">
    <citation type="submission" date="2020-11" db="EMBL/GenBank/DDBJ databases">
        <authorList>
            <person name="Tran Van P."/>
        </authorList>
    </citation>
    <scope>NUCLEOTIDE SEQUENCE</scope>
</reference>
<evidence type="ECO:0000256" key="12">
    <source>
        <dbReference type="ARBA" id="ARBA00022989"/>
    </source>
</evidence>
<feature type="signal peptide" evidence="18">
    <location>
        <begin position="1"/>
        <end position="24"/>
    </location>
</feature>
<dbReference type="InterPro" id="IPR011990">
    <property type="entry name" value="TPR-like_helical_dom_sf"/>
</dbReference>
<evidence type="ECO:0000256" key="7">
    <source>
        <dbReference type="ARBA" id="ARBA00022679"/>
    </source>
</evidence>
<protein>
    <recommendedName>
        <fullName evidence="6">dolichyl-phosphate-mannose--protein mannosyltransferase</fullName>
        <ecNumber evidence="6">2.4.1.109</ecNumber>
    </recommendedName>
</protein>
<feature type="repeat" description="TPR" evidence="16">
    <location>
        <begin position="221"/>
        <end position="254"/>
    </location>
</feature>
<keyword evidence="9" id="KW-0677">Repeat</keyword>
<dbReference type="InterPro" id="IPR013618">
    <property type="entry name" value="TMTC_DUF1736"/>
</dbReference>
<name>A0A7R9A748_9CRUS</name>
<dbReference type="PROSITE" id="PS50005">
    <property type="entry name" value="TPR"/>
    <property type="match status" value="3"/>
</dbReference>
<proteinExistence type="inferred from homology"/>
<accession>A0A7R9A748</accession>
<feature type="domain" description="DUF1736" evidence="19">
    <location>
        <begin position="23"/>
        <end position="94"/>
    </location>
</feature>
<keyword evidence="18" id="KW-0732">Signal</keyword>
<feature type="transmembrane region" description="Helical" evidence="17">
    <location>
        <begin position="123"/>
        <end position="144"/>
    </location>
</feature>
<feature type="transmembrane region" description="Helical" evidence="17">
    <location>
        <begin position="85"/>
        <end position="103"/>
    </location>
</feature>
<dbReference type="Proteomes" id="UP000677054">
    <property type="component" value="Unassembled WGS sequence"/>
</dbReference>
<feature type="repeat" description="TPR" evidence="16">
    <location>
        <begin position="289"/>
        <end position="322"/>
    </location>
</feature>
<dbReference type="Pfam" id="PF00515">
    <property type="entry name" value="TPR_1"/>
    <property type="match status" value="1"/>
</dbReference>
<dbReference type="EMBL" id="LR900546">
    <property type="protein sequence ID" value="CAD7246075.1"/>
    <property type="molecule type" value="Genomic_DNA"/>
</dbReference>
<dbReference type="GO" id="GO:0016020">
    <property type="term" value="C:membrane"/>
    <property type="evidence" value="ECO:0007669"/>
    <property type="project" value="UniProtKB-SubCell"/>
</dbReference>
<keyword evidence="10 16" id="KW-0802">TPR repeat</keyword>
<dbReference type="GO" id="GO:0030968">
    <property type="term" value="P:endoplasmic reticulum unfolded protein response"/>
    <property type="evidence" value="ECO:0007669"/>
    <property type="project" value="TreeGrafter"/>
</dbReference>
<dbReference type="InterPro" id="IPR019734">
    <property type="entry name" value="TPR_rpt"/>
</dbReference>
<evidence type="ECO:0000256" key="1">
    <source>
        <dbReference type="ARBA" id="ARBA00003582"/>
    </source>
</evidence>
<evidence type="ECO:0000256" key="13">
    <source>
        <dbReference type="ARBA" id="ARBA00023136"/>
    </source>
</evidence>
<comment type="catalytic activity">
    <reaction evidence="14">
        <text>a di-trans,poly-cis-dolichyl beta-D-mannosyl phosphate + L-threonyl-[protein] = 3-O-(alpha-D-mannosyl)-L-threonyl-[protein] + a di-trans,poly-cis-dolichyl phosphate + H(+)</text>
        <dbReference type="Rhea" id="RHEA:53396"/>
        <dbReference type="Rhea" id="RHEA-COMP:11060"/>
        <dbReference type="Rhea" id="RHEA-COMP:13547"/>
        <dbReference type="Rhea" id="RHEA-COMP:19498"/>
        <dbReference type="Rhea" id="RHEA-COMP:19501"/>
        <dbReference type="ChEBI" id="CHEBI:15378"/>
        <dbReference type="ChEBI" id="CHEBI:30013"/>
        <dbReference type="ChEBI" id="CHEBI:57683"/>
        <dbReference type="ChEBI" id="CHEBI:58211"/>
        <dbReference type="ChEBI" id="CHEBI:137323"/>
        <dbReference type="EC" id="2.4.1.109"/>
    </reaction>
</comment>
<gene>
    <name evidence="20" type="ORF">DSTB1V02_LOCUS5938</name>
</gene>
<evidence type="ECO:0000256" key="5">
    <source>
        <dbReference type="ARBA" id="ARBA00007882"/>
    </source>
</evidence>
<keyword evidence="11" id="KW-0256">Endoplasmic reticulum</keyword>
<dbReference type="AlphaFoldDB" id="A0A7R9A748"/>
<comment type="similarity">
    <text evidence="5">Belongs to the TMTC family.</text>
</comment>
<evidence type="ECO:0000256" key="6">
    <source>
        <dbReference type="ARBA" id="ARBA00012839"/>
    </source>
</evidence>
<dbReference type="GO" id="GO:0004169">
    <property type="term" value="F:dolichyl-phosphate-mannose-protein mannosyltransferase activity"/>
    <property type="evidence" value="ECO:0007669"/>
    <property type="project" value="UniProtKB-EC"/>
</dbReference>
<dbReference type="InterPro" id="IPR052346">
    <property type="entry name" value="O-mannosyl-transferase_TMTC"/>
</dbReference>